<evidence type="ECO:0000313" key="1">
    <source>
        <dbReference type="EMBL" id="TGG86113.1"/>
    </source>
</evidence>
<name>A0A6C1CAT7_9ACTN</name>
<sequence>MNTHDRKRETRQMMDAVTAGAGGAMTDEVGVITGDLTVCTVLLPDRRADITVQYTGADEWYTLTGSPAPLPPGGLAALHFDILDRIRGEGPAQAPH</sequence>
<reference evidence="1 2" key="1">
    <citation type="submission" date="2018-10" db="EMBL/GenBank/DDBJ databases">
        <title>Isolation of pseudouridimycin from Streptomyces albus DSM 40763.</title>
        <authorList>
            <person name="Rosenqvist P."/>
            <person name="Metsae-Ketelae M."/>
            <person name="Virta P."/>
        </authorList>
    </citation>
    <scope>NUCLEOTIDE SEQUENCE [LARGE SCALE GENOMIC DNA]</scope>
    <source>
        <strain evidence="1 2">DSM 40763</strain>
    </source>
</reference>
<dbReference type="Proteomes" id="UP000298111">
    <property type="component" value="Unassembled WGS sequence"/>
</dbReference>
<gene>
    <name evidence="1" type="ORF">D8771_06795</name>
</gene>
<organism evidence="1 2">
    <name type="scientific">Streptomyces albus</name>
    <dbReference type="NCBI Taxonomy" id="1888"/>
    <lineage>
        <taxon>Bacteria</taxon>
        <taxon>Bacillati</taxon>
        <taxon>Actinomycetota</taxon>
        <taxon>Actinomycetes</taxon>
        <taxon>Kitasatosporales</taxon>
        <taxon>Streptomycetaceae</taxon>
        <taxon>Streptomyces</taxon>
    </lineage>
</organism>
<protein>
    <submittedName>
        <fullName evidence="1">Uncharacterized protein</fullName>
    </submittedName>
</protein>
<dbReference type="RefSeq" id="WP_030405536.1">
    <property type="nucleotide sequence ID" value="NZ_CP103060.1"/>
</dbReference>
<dbReference type="EMBL" id="RCIY01000040">
    <property type="protein sequence ID" value="TGG86113.1"/>
    <property type="molecule type" value="Genomic_DNA"/>
</dbReference>
<dbReference type="GeneID" id="75179935"/>
<accession>A0A6C1CAT7</accession>
<evidence type="ECO:0000313" key="2">
    <source>
        <dbReference type="Proteomes" id="UP000298111"/>
    </source>
</evidence>
<dbReference type="AlphaFoldDB" id="A0A6C1CAT7"/>
<proteinExistence type="predicted"/>
<comment type="caution">
    <text evidence="1">The sequence shown here is derived from an EMBL/GenBank/DDBJ whole genome shotgun (WGS) entry which is preliminary data.</text>
</comment>